<dbReference type="AlphaFoldDB" id="A0A6M1SP37"/>
<sequence>MSGHHISTDKTLLSVAGALFVLTIITVLVHYLALPHPWSILVAMAVAVMKATLVAMFFMHLYWDKKFNSMLLIASFVFLALLVGFTMLDTMFRELPVPSF</sequence>
<reference evidence="7 8" key="1">
    <citation type="submission" date="2020-02" db="EMBL/GenBank/DDBJ databases">
        <title>Balneolaceae bacterium YR4-1, complete genome.</title>
        <authorList>
            <person name="Li Y."/>
            <person name="Wu S."/>
        </authorList>
    </citation>
    <scope>NUCLEOTIDE SEQUENCE [LARGE SCALE GENOMIC DNA]</scope>
    <source>
        <strain evidence="7 8">YR4-1</strain>
    </source>
</reference>
<keyword evidence="5 6" id="KW-0472">Membrane</keyword>
<feature type="transmembrane region" description="Helical" evidence="6">
    <location>
        <begin position="40"/>
        <end position="63"/>
    </location>
</feature>
<accession>A0A6M1SP37</accession>
<evidence type="ECO:0000313" key="8">
    <source>
        <dbReference type="Proteomes" id="UP000473278"/>
    </source>
</evidence>
<evidence type="ECO:0000313" key="7">
    <source>
        <dbReference type="EMBL" id="NGP77141.1"/>
    </source>
</evidence>
<comment type="subcellular location">
    <subcellularLocation>
        <location evidence="1">Cell membrane</location>
        <topology evidence="1">Multi-pass membrane protein</topology>
    </subcellularLocation>
</comment>
<proteinExistence type="predicted"/>
<comment type="caution">
    <text evidence="7">The sequence shown here is derived from an EMBL/GenBank/DDBJ whole genome shotgun (WGS) entry which is preliminary data.</text>
</comment>
<name>A0A6M1SP37_9BACT</name>
<dbReference type="Pfam" id="PF03626">
    <property type="entry name" value="COX4_pro"/>
    <property type="match status" value="1"/>
</dbReference>
<keyword evidence="4 6" id="KW-1133">Transmembrane helix</keyword>
<feature type="transmembrane region" description="Helical" evidence="6">
    <location>
        <begin position="70"/>
        <end position="88"/>
    </location>
</feature>
<dbReference type="InterPro" id="IPR005171">
    <property type="entry name" value="Cyt_c_oxidase_su4_prok"/>
</dbReference>
<dbReference type="GO" id="GO:0005886">
    <property type="term" value="C:plasma membrane"/>
    <property type="evidence" value="ECO:0007669"/>
    <property type="project" value="UniProtKB-SubCell"/>
</dbReference>
<keyword evidence="2" id="KW-1003">Cell membrane</keyword>
<evidence type="ECO:0000256" key="5">
    <source>
        <dbReference type="ARBA" id="ARBA00023136"/>
    </source>
</evidence>
<dbReference type="RefSeq" id="WP_165142203.1">
    <property type="nucleotide sequence ID" value="NZ_JAALLT010000003.1"/>
</dbReference>
<protein>
    <recommendedName>
        <fullName evidence="9">Cytochrome c oxidase subunit 4</fullName>
    </recommendedName>
</protein>
<evidence type="ECO:0000256" key="1">
    <source>
        <dbReference type="ARBA" id="ARBA00004651"/>
    </source>
</evidence>
<evidence type="ECO:0008006" key="9">
    <source>
        <dbReference type="Google" id="ProtNLM"/>
    </source>
</evidence>
<dbReference type="Proteomes" id="UP000473278">
    <property type="component" value="Unassembled WGS sequence"/>
</dbReference>
<evidence type="ECO:0000256" key="3">
    <source>
        <dbReference type="ARBA" id="ARBA00022692"/>
    </source>
</evidence>
<dbReference type="EMBL" id="JAALLT010000003">
    <property type="protein sequence ID" value="NGP77141.1"/>
    <property type="molecule type" value="Genomic_DNA"/>
</dbReference>
<organism evidence="7 8">
    <name type="scientific">Halalkalibaculum roseum</name>
    <dbReference type="NCBI Taxonomy" id="2709311"/>
    <lineage>
        <taxon>Bacteria</taxon>
        <taxon>Pseudomonadati</taxon>
        <taxon>Balneolota</taxon>
        <taxon>Balneolia</taxon>
        <taxon>Balneolales</taxon>
        <taxon>Balneolaceae</taxon>
        <taxon>Halalkalibaculum</taxon>
    </lineage>
</organism>
<keyword evidence="3 6" id="KW-0812">Transmembrane</keyword>
<dbReference type="NCBIfam" id="TIGR02229">
    <property type="entry name" value="caa3_sub_IV"/>
    <property type="match status" value="1"/>
</dbReference>
<dbReference type="InterPro" id="IPR011743">
    <property type="entry name" value="Caa3_sub_IV"/>
</dbReference>
<evidence type="ECO:0000256" key="2">
    <source>
        <dbReference type="ARBA" id="ARBA00022475"/>
    </source>
</evidence>
<feature type="transmembrane region" description="Helical" evidence="6">
    <location>
        <begin position="12"/>
        <end position="34"/>
    </location>
</feature>
<keyword evidence="8" id="KW-1185">Reference proteome</keyword>
<evidence type="ECO:0000256" key="4">
    <source>
        <dbReference type="ARBA" id="ARBA00022989"/>
    </source>
</evidence>
<evidence type="ECO:0000256" key="6">
    <source>
        <dbReference type="SAM" id="Phobius"/>
    </source>
</evidence>
<gene>
    <name evidence="7" type="ORF">G3570_10885</name>
</gene>